<keyword evidence="6" id="KW-1185">Reference proteome</keyword>
<dbReference type="Pfam" id="PF00550">
    <property type="entry name" value="PP-binding"/>
    <property type="match status" value="1"/>
</dbReference>
<dbReference type="InterPro" id="IPR036736">
    <property type="entry name" value="ACP-like_sf"/>
</dbReference>
<evidence type="ECO:0000256" key="2">
    <source>
        <dbReference type="ARBA" id="ARBA00022553"/>
    </source>
</evidence>
<dbReference type="InterPro" id="IPR009081">
    <property type="entry name" value="PP-bd_ACP"/>
</dbReference>
<dbReference type="SUPFAM" id="SSF52777">
    <property type="entry name" value="CoA-dependent acyltransferases"/>
    <property type="match status" value="1"/>
</dbReference>
<dbReference type="CDD" id="cd05930">
    <property type="entry name" value="A_NRPS"/>
    <property type="match status" value="1"/>
</dbReference>
<dbReference type="Gene3D" id="3.40.50.150">
    <property type="entry name" value="Vaccinia Virus protein VP39"/>
    <property type="match status" value="1"/>
</dbReference>
<evidence type="ECO:0000313" key="6">
    <source>
        <dbReference type="Proteomes" id="UP000664545"/>
    </source>
</evidence>
<gene>
    <name evidence="5" type="ORF">JYB65_11240</name>
</gene>
<dbReference type="Pfam" id="PF13847">
    <property type="entry name" value="Methyltransf_31"/>
    <property type="match status" value="1"/>
</dbReference>
<evidence type="ECO:0000259" key="4">
    <source>
        <dbReference type="PROSITE" id="PS50075"/>
    </source>
</evidence>
<dbReference type="GO" id="GO:0043041">
    <property type="term" value="P:amino acid activation for nonribosomal peptide biosynthetic process"/>
    <property type="evidence" value="ECO:0007669"/>
    <property type="project" value="TreeGrafter"/>
</dbReference>
<dbReference type="SUPFAM" id="SSF53335">
    <property type="entry name" value="S-adenosyl-L-methionine-dependent methyltransferases"/>
    <property type="match status" value="1"/>
</dbReference>
<dbReference type="SMART" id="SM00823">
    <property type="entry name" value="PKS_PP"/>
    <property type="match status" value="1"/>
</dbReference>
<keyword evidence="1" id="KW-0596">Phosphopantetheine</keyword>
<dbReference type="InterPro" id="IPR000873">
    <property type="entry name" value="AMP-dep_synth/lig_dom"/>
</dbReference>
<dbReference type="InterPro" id="IPR029063">
    <property type="entry name" value="SAM-dependent_MTases_sf"/>
</dbReference>
<protein>
    <submittedName>
        <fullName evidence="5">AMP-binding protein</fullName>
    </submittedName>
</protein>
<proteinExistence type="predicted"/>
<dbReference type="Gene3D" id="3.30.559.30">
    <property type="entry name" value="Nonribosomal peptide synthetase, condensation domain"/>
    <property type="match status" value="1"/>
</dbReference>
<dbReference type="InterPro" id="IPR042099">
    <property type="entry name" value="ANL_N_sf"/>
</dbReference>
<dbReference type="GO" id="GO:0044550">
    <property type="term" value="P:secondary metabolite biosynthetic process"/>
    <property type="evidence" value="ECO:0007669"/>
    <property type="project" value="TreeGrafter"/>
</dbReference>
<accession>A0A939IHL5</accession>
<dbReference type="PROSITE" id="PS50075">
    <property type="entry name" value="CARRIER"/>
    <property type="match status" value="1"/>
</dbReference>
<organism evidence="5 6">
    <name type="scientific">Clostridium aminobutyricum</name>
    <dbReference type="NCBI Taxonomy" id="33953"/>
    <lineage>
        <taxon>Bacteria</taxon>
        <taxon>Bacillati</taxon>
        <taxon>Bacillota</taxon>
        <taxon>Clostridia</taxon>
        <taxon>Eubacteriales</taxon>
        <taxon>Clostridiaceae</taxon>
        <taxon>Clostridium</taxon>
    </lineage>
</organism>
<dbReference type="EMBL" id="JAFJZZ010000005">
    <property type="protein sequence ID" value="MBN7773937.1"/>
    <property type="molecule type" value="Genomic_DNA"/>
</dbReference>
<dbReference type="Gene3D" id="3.30.300.30">
    <property type="match status" value="1"/>
</dbReference>
<evidence type="ECO:0000256" key="1">
    <source>
        <dbReference type="ARBA" id="ARBA00022450"/>
    </source>
</evidence>
<comment type="caution">
    <text evidence="5">The sequence shown here is derived from an EMBL/GenBank/DDBJ whole genome shotgun (WGS) entry which is preliminary data.</text>
</comment>
<dbReference type="GO" id="GO:0005737">
    <property type="term" value="C:cytoplasm"/>
    <property type="evidence" value="ECO:0007669"/>
    <property type="project" value="TreeGrafter"/>
</dbReference>
<sequence length="1101" mass="125837">MKSLYEQKIMLSTGAYKECEEYWTAYIQKSFLNNCIAPFKSCRSMLGQERKFLDIKKELSIQDTEWIKRGTNDADFGIKLLFGSLLLCLAAVYNGERLAYVGVGAEKGNEHTDHYPVKYEIKRNQPFIELLGEVKEQAVNSLNYANCPLDAILNKLYAPELWGGYNLFFDLYDHYVERQVLDADLIFLYERTNESGMLRLKYNEQIYSREECESILSGLIAALRSIETNINIPICDLSFLSCDEKERVLHQFNKNIQPLPGKGFIEMFKETVCKYPEHIAIEEQGKSMTYAALDSESDRLAGLIRRIYEENGLRDVVILLENSILQFIAVLSVIKAGLVYIPLDSELPLERIQHIIKDSNAGLLISSKRHVGTMNRLQWMCDSLRYIFCMDSHNLCEENEADNRLMNKQLWEYVGERAYDEVSGGGWKNSYSGEDLSAAEMNEYGDNALQKLKPYLCDSSKVLEIGCASGITMFRIAPFVGKYYGIDLSESILKKNQAYIKEKKIQNIVLKYCRADQLKQLEEDSFDIIILNSVIQCFNGYNYLKQVIKDIIEAANDKALIFLGDLMDLDLREELIADFRGYASLHNDKNTKTDWSEELFISRAFLEELQAEFPAIAEVEFSSKIHTIENELTRFRYDALIHINKDGRSTRKKTRLQLAMGNLNNVTETGLDVAYHPNQSVYKVYTSGTTGKPKGVMISHGGLEHLCLKTVEMFKFDCSSTMTRYASFGFDAAVWEMLPPLTAGTKINIIPRDIRYDMEQLATYMEANGITHTFLPTQIYEKFMRYSPTGLKCVLTGGDKLTKFRPADYTVYNNYGPAEMTVFVTTYELEKNLPRIPIGKPIADTRIYIVDEEGNLLPTGAKGEICCAGHGIALGYANDKELTERKFSILRETGEKIYRTGDLGRVLLDGNILFEGRADNQVKIRGNRIEIEEVELALLKNPYIKEVVVDVRNDHAGDKILCAWYTSEYKMDKEYLDNFLLKNIPVYMLPQYYVKLNEIPLNQNGKYHKSVLTIPDYLDKKEKKEFPATNLEKEVAQIWENVLGITPIGLDDNFFDLGGNSLKSVNLITDLKGVLTIDLADIFQHPTIREMTQIEETRRAG</sequence>
<dbReference type="GO" id="GO:0017000">
    <property type="term" value="P:antibiotic biosynthetic process"/>
    <property type="evidence" value="ECO:0007669"/>
    <property type="project" value="UniProtKB-KW"/>
</dbReference>
<evidence type="ECO:0000256" key="3">
    <source>
        <dbReference type="ARBA" id="ARBA00023194"/>
    </source>
</evidence>
<dbReference type="InterPro" id="IPR006162">
    <property type="entry name" value="Ppantetheine_attach_site"/>
</dbReference>
<dbReference type="CDD" id="cd02440">
    <property type="entry name" value="AdoMet_MTases"/>
    <property type="match status" value="1"/>
</dbReference>
<dbReference type="Gene3D" id="3.40.50.12780">
    <property type="entry name" value="N-terminal domain of ligase-like"/>
    <property type="match status" value="2"/>
</dbReference>
<dbReference type="PANTHER" id="PTHR45527:SF1">
    <property type="entry name" value="FATTY ACID SYNTHASE"/>
    <property type="match status" value="1"/>
</dbReference>
<dbReference type="PANTHER" id="PTHR45527">
    <property type="entry name" value="NONRIBOSOMAL PEPTIDE SYNTHETASE"/>
    <property type="match status" value="1"/>
</dbReference>
<dbReference type="Gene3D" id="1.10.1200.10">
    <property type="entry name" value="ACP-like"/>
    <property type="match status" value="1"/>
</dbReference>
<dbReference type="GO" id="GO:0031177">
    <property type="term" value="F:phosphopantetheine binding"/>
    <property type="evidence" value="ECO:0007669"/>
    <property type="project" value="InterPro"/>
</dbReference>
<keyword evidence="3" id="KW-0045">Antibiotic biosynthesis</keyword>
<dbReference type="AlphaFoldDB" id="A0A939IHL5"/>
<dbReference type="RefSeq" id="WP_206582777.1">
    <property type="nucleotide sequence ID" value="NZ_JAFJZZ010000005.1"/>
</dbReference>
<name>A0A939IHL5_CLOAM</name>
<dbReference type="InterPro" id="IPR025714">
    <property type="entry name" value="Methyltranfer_dom"/>
</dbReference>
<dbReference type="InterPro" id="IPR020806">
    <property type="entry name" value="PKS_PP-bd"/>
</dbReference>
<dbReference type="SUPFAM" id="SSF47336">
    <property type="entry name" value="ACP-like"/>
    <property type="match status" value="1"/>
</dbReference>
<dbReference type="SUPFAM" id="SSF56801">
    <property type="entry name" value="Acetyl-CoA synthetase-like"/>
    <property type="match status" value="1"/>
</dbReference>
<evidence type="ECO:0000313" key="5">
    <source>
        <dbReference type="EMBL" id="MBN7773937.1"/>
    </source>
</evidence>
<dbReference type="Pfam" id="PF00501">
    <property type="entry name" value="AMP-binding"/>
    <property type="match status" value="2"/>
</dbReference>
<keyword evidence="2" id="KW-0597">Phosphoprotein</keyword>
<dbReference type="Proteomes" id="UP000664545">
    <property type="component" value="Unassembled WGS sequence"/>
</dbReference>
<dbReference type="PROSITE" id="PS00012">
    <property type="entry name" value="PHOSPHOPANTETHEINE"/>
    <property type="match status" value="1"/>
</dbReference>
<reference evidence="5" key="1">
    <citation type="submission" date="2021-02" db="EMBL/GenBank/DDBJ databases">
        <title>Abyssanaerobacter marinus gen.nov., sp., nov, anaerobic bacterium isolated from the Onnuri vent field of Indian Ocean and suggestion of Mogibacteriaceae fam. nov., and proposal of reclassification of ambiguous this family's genus member.</title>
        <authorList>
            <person name="Kim Y.J."/>
            <person name="Yang J.-A."/>
        </authorList>
    </citation>
    <scope>NUCLEOTIDE SEQUENCE</scope>
    <source>
        <strain evidence="5">DSM 2634</strain>
    </source>
</reference>
<feature type="domain" description="Carrier" evidence="4">
    <location>
        <begin position="1026"/>
        <end position="1099"/>
    </location>
</feature>
<dbReference type="InterPro" id="IPR045851">
    <property type="entry name" value="AMP-bd_C_sf"/>
</dbReference>